<sequence>MKIIWIFTLLMNPGVVSSSSWTGYSRGEASHSCTYDGYAANEKYFCRGQWSECTDQIRTNIKNVWVHSGRFSLLDDTRAARFTVTIRDLSEKDSGIYYLGTDISATPDSYCEVNLNVITGE</sequence>
<keyword evidence="2" id="KW-0812">Transmembrane</keyword>
<organism evidence="6 7">
    <name type="scientific">Labeo rohita</name>
    <name type="common">Indian major carp</name>
    <name type="synonym">Cyprinus rohita</name>
    <dbReference type="NCBI Taxonomy" id="84645"/>
    <lineage>
        <taxon>Eukaryota</taxon>
        <taxon>Metazoa</taxon>
        <taxon>Chordata</taxon>
        <taxon>Craniata</taxon>
        <taxon>Vertebrata</taxon>
        <taxon>Euteleostomi</taxon>
        <taxon>Actinopterygii</taxon>
        <taxon>Neopterygii</taxon>
        <taxon>Teleostei</taxon>
        <taxon>Ostariophysi</taxon>
        <taxon>Cypriniformes</taxon>
        <taxon>Cyprinidae</taxon>
        <taxon>Labeoninae</taxon>
        <taxon>Labeonini</taxon>
        <taxon>Labeo</taxon>
    </lineage>
</organism>
<name>A0ABQ8LC08_LABRO</name>
<keyword evidence="7" id="KW-1185">Reference proteome</keyword>
<dbReference type="EMBL" id="JACTAM010000544">
    <property type="protein sequence ID" value="KAI2647158.1"/>
    <property type="molecule type" value="Genomic_DNA"/>
</dbReference>
<evidence type="ECO:0000256" key="2">
    <source>
        <dbReference type="ARBA" id="ARBA00022692"/>
    </source>
</evidence>
<dbReference type="Gene3D" id="2.60.40.10">
    <property type="entry name" value="Immunoglobulins"/>
    <property type="match status" value="1"/>
</dbReference>
<dbReference type="Proteomes" id="UP000830375">
    <property type="component" value="Unassembled WGS sequence"/>
</dbReference>
<feature type="chain" id="PRO_5045673213" evidence="4">
    <location>
        <begin position="19"/>
        <end position="121"/>
    </location>
</feature>
<dbReference type="SUPFAM" id="SSF48726">
    <property type="entry name" value="Immunoglobulin"/>
    <property type="match status" value="1"/>
</dbReference>
<dbReference type="InterPro" id="IPR050671">
    <property type="entry name" value="CD300_family_receptors"/>
</dbReference>
<comment type="subcellular location">
    <subcellularLocation>
        <location evidence="1">Membrane</location>
    </subcellularLocation>
</comment>
<dbReference type="InterPro" id="IPR013783">
    <property type="entry name" value="Ig-like_fold"/>
</dbReference>
<protein>
    <submittedName>
        <fullName evidence="6">CMRF35-like molecule 3</fullName>
    </submittedName>
</protein>
<dbReference type="InterPro" id="IPR036179">
    <property type="entry name" value="Ig-like_dom_sf"/>
</dbReference>
<reference evidence="6 7" key="1">
    <citation type="submission" date="2022-01" db="EMBL/GenBank/DDBJ databases">
        <title>A high-quality chromosome-level genome assembly of rohu carp, Labeo rohita.</title>
        <authorList>
            <person name="Arick M.A. II"/>
            <person name="Hsu C.-Y."/>
            <person name="Magbanua Z."/>
            <person name="Pechanova O."/>
            <person name="Grover C."/>
            <person name="Miller E."/>
            <person name="Thrash A."/>
            <person name="Ezzel L."/>
            <person name="Alam S."/>
            <person name="Benzie J."/>
            <person name="Hamilton M."/>
            <person name="Karsi A."/>
            <person name="Lawrence M.L."/>
            <person name="Peterson D.G."/>
        </authorList>
    </citation>
    <scope>NUCLEOTIDE SEQUENCE [LARGE SCALE GENOMIC DNA]</scope>
    <source>
        <strain evidence="7">BAU-BD-2019</strain>
        <tissue evidence="6">Blood</tissue>
    </source>
</reference>
<feature type="signal peptide" evidence="4">
    <location>
        <begin position="1"/>
        <end position="18"/>
    </location>
</feature>
<evidence type="ECO:0000313" key="7">
    <source>
        <dbReference type="Proteomes" id="UP000830375"/>
    </source>
</evidence>
<evidence type="ECO:0000256" key="1">
    <source>
        <dbReference type="ARBA" id="ARBA00004370"/>
    </source>
</evidence>
<dbReference type="InterPro" id="IPR013106">
    <property type="entry name" value="Ig_V-set"/>
</dbReference>
<accession>A0ABQ8LC08</accession>
<gene>
    <name evidence="6" type="ORF">H4Q32_023909</name>
</gene>
<dbReference type="Pfam" id="PF07686">
    <property type="entry name" value="V-set"/>
    <property type="match status" value="1"/>
</dbReference>
<comment type="caution">
    <text evidence="6">The sequence shown here is derived from an EMBL/GenBank/DDBJ whole genome shotgun (WGS) entry which is preliminary data.</text>
</comment>
<keyword evidence="3" id="KW-0472">Membrane</keyword>
<evidence type="ECO:0000259" key="5">
    <source>
        <dbReference type="Pfam" id="PF07686"/>
    </source>
</evidence>
<evidence type="ECO:0000256" key="3">
    <source>
        <dbReference type="ARBA" id="ARBA00023136"/>
    </source>
</evidence>
<dbReference type="PANTHER" id="PTHR11860">
    <property type="entry name" value="POLYMERIC-IMMUNOGLOBULIN RECEPTOR"/>
    <property type="match status" value="1"/>
</dbReference>
<proteinExistence type="predicted"/>
<feature type="domain" description="Immunoglobulin V-set" evidence="5">
    <location>
        <begin position="27"/>
        <end position="110"/>
    </location>
</feature>
<evidence type="ECO:0000256" key="4">
    <source>
        <dbReference type="SAM" id="SignalP"/>
    </source>
</evidence>
<dbReference type="PANTHER" id="PTHR11860:SF118">
    <property type="entry name" value="CMRF35-LIKE MOLECULE 3-RELATED"/>
    <property type="match status" value="1"/>
</dbReference>
<keyword evidence="4" id="KW-0732">Signal</keyword>
<evidence type="ECO:0000313" key="6">
    <source>
        <dbReference type="EMBL" id="KAI2647158.1"/>
    </source>
</evidence>